<dbReference type="PROSITE" id="PS50090">
    <property type="entry name" value="MYB_LIKE"/>
    <property type="match status" value="1"/>
</dbReference>
<dbReference type="PANTHER" id="PTHR47122">
    <property type="entry name" value="MYB-LIKE DNA-BINDING DOMAIN CONTAINING PROTEIN, EXPRESSED"/>
    <property type="match status" value="1"/>
</dbReference>
<dbReference type="PANTHER" id="PTHR47122:SF13">
    <property type="entry name" value="HOMEODOMAIN-LIKE PROTEIN-RELATED"/>
    <property type="match status" value="1"/>
</dbReference>
<sequence length="504" mass="56413">MEDHSAIPVLEDEAIQFDFLLVDPQDDHVSVDAFLCIHRNNSEKCMQMDDIPCKFGGINFGTDREQLHPKAGEVPDIKASEIEAGEFEILNGLSSFCEDYLLDGEYEENGTELNHDSGAGLLKVVSGNNNQTDRPGANETSQKSDSSATTDQVDVCQRGLNVNDSDLHGIFSCTGDSEKSLDNCWFQYPTFTVENMEEDVSSVFSDGNGRLMSVKSGLISEQLPCRVTANLENRHIFPGQEVIESRLHIDGAQTHRGIQGCSAENHEEKRLRKPPKRFIDELSEPKSKSVCKKREVSAPNSKDKLSNVKAAKHHYKKSKAEVSFAEDPIGIAIQVPFGPLEQNESKVEEDSSPVKVKLDSQPLVVSSPKLKDLELDREAPMSESEEDNTTAVKSEEDGFGRRKHHVLWTVSEVKMLIDGVSQYGVGRWSRIKKDLFSSSAHRTPVDLKDKWRNLLKASRAQRDSKKGEDGKRNLAWRPLPKSILRRVNELATIHPYPRDLRSKC</sequence>
<reference evidence="6" key="1">
    <citation type="submission" date="2023-03" db="EMBL/GenBank/DDBJ databases">
        <authorList>
            <person name="Julca I."/>
        </authorList>
    </citation>
    <scope>NUCLEOTIDE SEQUENCE</scope>
</reference>
<feature type="domain" description="HTH myb-type" evidence="5">
    <location>
        <begin position="400"/>
        <end position="459"/>
    </location>
</feature>
<accession>A0AAV1CSI4</accession>
<dbReference type="SUPFAM" id="SSF46689">
    <property type="entry name" value="Homeodomain-like"/>
    <property type="match status" value="1"/>
</dbReference>
<keyword evidence="7" id="KW-1185">Reference proteome</keyword>
<evidence type="ECO:0000313" key="7">
    <source>
        <dbReference type="Proteomes" id="UP001161247"/>
    </source>
</evidence>
<dbReference type="GO" id="GO:0005634">
    <property type="term" value="C:nucleus"/>
    <property type="evidence" value="ECO:0007669"/>
    <property type="project" value="UniProtKB-SubCell"/>
</dbReference>
<dbReference type="Pfam" id="PF00249">
    <property type="entry name" value="Myb_DNA-binding"/>
    <property type="match status" value="1"/>
</dbReference>
<evidence type="ECO:0000256" key="1">
    <source>
        <dbReference type="ARBA" id="ARBA00004123"/>
    </source>
</evidence>
<dbReference type="InterPro" id="IPR017930">
    <property type="entry name" value="Myb_dom"/>
</dbReference>
<gene>
    <name evidence="6" type="ORF">OLC1_LOCUS8328</name>
</gene>
<dbReference type="PROSITE" id="PS51294">
    <property type="entry name" value="HTH_MYB"/>
    <property type="match status" value="1"/>
</dbReference>
<feature type="domain" description="Myb-like" evidence="4">
    <location>
        <begin position="408"/>
        <end position="455"/>
    </location>
</feature>
<feature type="region of interest" description="Disordered" evidence="3">
    <location>
        <begin position="369"/>
        <end position="397"/>
    </location>
</feature>
<feature type="region of interest" description="Disordered" evidence="3">
    <location>
        <begin position="117"/>
        <end position="151"/>
    </location>
</feature>
<evidence type="ECO:0000256" key="3">
    <source>
        <dbReference type="SAM" id="MobiDB-lite"/>
    </source>
</evidence>
<dbReference type="InterPro" id="IPR009057">
    <property type="entry name" value="Homeodomain-like_sf"/>
</dbReference>
<organism evidence="6 7">
    <name type="scientific">Oldenlandia corymbosa var. corymbosa</name>
    <dbReference type="NCBI Taxonomy" id="529605"/>
    <lineage>
        <taxon>Eukaryota</taxon>
        <taxon>Viridiplantae</taxon>
        <taxon>Streptophyta</taxon>
        <taxon>Embryophyta</taxon>
        <taxon>Tracheophyta</taxon>
        <taxon>Spermatophyta</taxon>
        <taxon>Magnoliopsida</taxon>
        <taxon>eudicotyledons</taxon>
        <taxon>Gunneridae</taxon>
        <taxon>Pentapetalae</taxon>
        <taxon>asterids</taxon>
        <taxon>lamiids</taxon>
        <taxon>Gentianales</taxon>
        <taxon>Rubiaceae</taxon>
        <taxon>Rubioideae</taxon>
        <taxon>Spermacoceae</taxon>
        <taxon>Hedyotis-Oldenlandia complex</taxon>
        <taxon>Oldenlandia</taxon>
    </lineage>
</organism>
<dbReference type="AlphaFoldDB" id="A0AAV1CSI4"/>
<comment type="subcellular location">
    <subcellularLocation>
        <location evidence="1">Nucleus</location>
    </subcellularLocation>
</comment>
<feature type="compositionally biased region" description="Basic and acidic residues" evidence="3">
    <location>
        <begin position="369"/>
        <end position="380"/>
    </location>
</feature>
<keyword evidence="2" id="KW-0539">Nucleus</keyword>
<dbReference type="Proteomes" id="UP001161247">
    <property type="component" value="Chromosome 3"/>
</dbReference>
<dbReference type="SMART" id="SM00717">
    <property type="entry name" value="SANT"/>
    <property type="match status" value="1"/>
</dbReference>
<feature type="compositionally biased region" description="Polar residues" evidence="3">
    <location>
        <begin position="126"/>
        <end position="151"/>
    </location>
</feature>
<evidence type="ECO:0000259" key="5">
    <source>
        <dbReference type="PROSITE" id="PS51294"/>
    </source>
</evidence>
<dbReference type="InterPro" id="IPR001005">
    <property type="entry name" value="SANT/Myb"/>
</dbReference>
<dbReference type="EMBL" id="OX459120">
    <property type="protein sequence ID" value="CAI9097995.1"/>
    <property type="molecule type" value="Genomic_DNA"/>
</dbReference>
<name>A0AAV1CSI4_OLDCO</name>
<dbReference type="CDD" id="cd11660">
    <property type="entry name" value="SANT_TRF"/>
    <property type="match status" value="1"/>
</dbReference>
<proteinExistence type="predicted"/>
<evidence type="ECO:0000259" key="4">
    <source>
        <dbReference type="PROSITE" id="PS50090"/>
    </source>
</evidence>
<dbReference type="Gene3D" id="1.10.246.220">
    <property type="match status" value="1"/>
</dbReference>
<evidence type="ECO:0000256" key="2">
    <source>
        <dbReference type="ARBA" id="ARBA00023242"/>
    </source>
</evidence>
<evidence type="ECO:0000313" key="6">
    <source>
        <dbReference type="EMBL" id="CAI9097995.1"/>
    </source>
</evidence>
<protein>
    <submittedName>
        <fullName evidence="6">OLC1v1034536C4</fullName>
    </submittedName>
</protein>